<reference evidence="2 3" key="1">
    <citation type="submission" date="2019-08" db="EMBL/GenBank/DDBJ databases">
        <title>Lewinella sp. strain SSH13 Genome sequencing and assembly.</title>
        <authorList>
            <person name="Kim I."/>
        </authorList>
    </citation>
    <scope>NUCLEOTIDE SEQUENCE [LARGE SCALE GENOMIC DNA]</scope>
    <source>
        <strain evidence="2 3">SSH13</strain>
    </source>
</reference>
<name>A0A5C7FWB2_9BACT</name>
<gene>
    <name evidence="2" type="ORF">FUA23_03910</name>
</gene>
<dbReference type="RefSeq" id="WP_147929413.1">
    <property type="nucleotide sequence ID" value="NZ_VOXD01000004.1"/>
</dbReference>
<dbReference type="OrthoDB" id="745212at2"/>
<keyword evidence="1" id="KW-0812">Transmembrane</keyword>
<protein>
    <recommendedName>
        <fullName evidence="4">Polysaccharide chain length determinant N-terminal domain-containing protein</fullName>
    </recommendedName>
</protein>
<accession>A0A5C7FWB2</accession>
<keyword evidence="3" id="KW-1185">Reference proteome</keyword>
<evidence type="ECO:0008006" key="4">
    <source>
        <dbReference type="Google" id="ProtNLM"/>
    </source>
</evidence>
<keyword evidence="1" id="KW-1133">Transmembrane helix</keyword>
<proteinExistence type="predicted"/>
<dbReference type="AlphaFoldDB" id="A0A5C7FWB2"/>
<evidence type="ECO:0000256" key="1">
    <source>
        <dbReference type="SAM" id="Phobius"/>
    </source>
</evidence>
<feature type="transmembrane region" description="Helical" evidence="1">
    <location>
        <begin position="320"/>
        <end position="342"/>
    </location>
</feature>
<keyword evidence="1" id="KW-0472">Membrane</keyword>
<evidence type="ECO:0000313" key="2">
    <source>
        <dbReference type="EMBL" id="TXF90955.1"/>
    </source>
</evidence>
<comment type="caution">
    <text evidence="2">The sequence shown here is derived from an EMBL/GenBank/DDBJ whole genome shotgun (WGS) entry which is preliminary data.</text>
</comment>
<feature type="transmembrane region" description="Helical" evidence="1">
    <location>
        <begin position="27"/>
        <end position="47"/>
    </location>
</feature>
<organism evidence="2 3">
    <name type="scientific">Neolewinella aurantiaca</name>
    <dbReference type="NCBI Taxonomy" id="2602767"/>
    <lineage>
        <taxon>Bacteria</taxon>
        <taxon>Pseudomonadati</taxon>
        <taxon>Bacteroidota</taxon>
        <taxon>Saprospiria</taxon>
        <taxon>Saprospirales</taxon>
        <taxon>Lewinellaceae</taxon>
        <taxon>Neolewinella</taxon>
    </lineage>
</organism>
<dbReference type="EMBL" id="VOXD01000004">
    <property type="protein sequence ID" value="TXF90955.1"/>
    <property type="molecule type" value="Genomic_DNA"/>
</dbReference>
<evidence type="ECO:0000313" key="3">
    <source>
        <dbReference type="Proteomes" id="UP000321907"/>
    </source>
</evidence>
<sequence length="349" mass="39672">MKEDNELSVKELFVELSAYFKYARSKWWLVVLVCLVIIGGSVVTRYLSAPLYTAKLTYLVETGGGGGGNVILSQLGLGGGQAPNVERIQQIALSDQVGLKVLYEGVELNGKRKLLGNYLIDELELREKWREEEYGFAELELLDSIPFPISRDYASLHKALLNLLYVGGGPDGPLIRVETDALTVIAEVTVVTTDELLSIHLANTEFDKLREFYTIKSQVRQLDNIAVSRTLSDSLQRELTNVQKQLLQAQDRRSDIVFNRNRYEVVRLEQEQQKLILAYTEAYKNLQIAEFTFRSQRPNIEVIDRPFAPIYGYRYPIVRLVMLSGIISVIVALALLFFAYLWKKILTDI</sequence>
<dbReference type="Proteomes" id="UP000321907">
    <property type="component" value="Unassembled WGS sequence"/>
</dbReference>